<protein>
    <submittedName>
        <fullName evidence="2">Uncharacterized protein</fullName>
    </submittedName>
</protein>
<dbReference type="EMBL" id="KV925797">
    <property type="protein sequence ID" value="PIO35196.1"/>
    <property type="molecule type" value="Genomic_DNA"/>
</dbReference>
<organism evidence="2 3">
    <name type="scientific">Aquarana catesbeiana</name>
    <name type="common">American bullfrog</name>
    <name type="synonym">Rana catesbeiana</name>
    <dbReference type="NCBI Taxonomy" id="8400"/>
    <lineage>
        <taxon>Eukaryota</taxon>
        <taxon>Metazoa</taxon>
        <taxon>Chordata</taxon>
        <taxon>Craniata</taxon>
        <taxon>Vertebrata</taxon>
        <taxon>Euteleostomi</taxon>
        <taxon>Amphibia</taxon>
        <taxon>Batrachia</taxon>
        <taxon>Anura</taxon>
        <taxon>Neobatrachia</taxon>
        <taxon>Ranoidea</taxon>
        <taxon>Ranidae</taxon>
        <taxon>Aquarana</taxon>
    </lineage>
</organism>
<gene>
    <name evidence="2" type="ORF">AB205_0181140</name>
</gene>
<name>A0A2G9S4Z0_AQUCT</name>
<evidence type="ECO:0000313" key="3">
    <source>
        <dbReference type="Proteomes" id="UP000228934"/>
    </source>
</evidence>
<dbReference type="Proteomes" id="UP000228934">
    <property type="component" value="Unassembled WGS sequence"/>
</dbReference>
<evidence type="ECO:0000313" key="2">
    <source>
        <dbReference type="EMBL" id="PIO35196.1"/>
    </source>
</evidence>
<sequence length="240" mass="26480">MFPYLSYFDKFFDKEWERSQHALLGTSSPDTPMIAADSPAPAVPVDALSVVLESFVARVEANRMAVLYSFEEGFLRKGASPVADHPVSRLNKVTTSPCGPERCASPLADAEESGKRLEGQSHCGPSWPTGSARRVTSEAADVISLSKARAVDTGRLVFTRVKTQQRLWTTTGAGWISLRHLHRQRMQAPAPHRPRLMTRPRHSHLKGSVQFRKLSSSWSKAVCCICKNSLVKDAGYLCVS</sequence>
<evidence type="ECO:0000256" key="1">
    <source>
        <dbReference type="SAM" id="MobiDB-lite"/>
    </source>
</evidence>
<keyword evidence="3" id="KW-1185">Reference proteome</keyword>
<feature type="region of interest" description="Disordered" evidence="1">
    <location>
        <begin position="91"/>
        <end position="132"/>
    </location>
</feature>
<reference evidence="3" key="1">
    <citation type="journal article" date="2017" name="Nat. Commun.">
        <title>The North American bullfrog draft genome provides insight into hormonal regulation of long noncoding RNA.</title>
        <authorList>
            <person name="Hammond S.A."/>
            <person name="Warren R.L."/>
            <person name="Vandervalk B.P."/>
            <person name="Kucuk E."/>
            <person name="Khan H."/>
            <person name="Gibb E.A."/>
            <person name="Pandoh P."/>
            <person name="Kirk H."/>
            <person name="Zhao Y."/>
            <person name="Jones M."/>
            <person name="Mungall A.J."/>
            <person name="Coope R."/>
            <person name="Pleasance S."/>
            <person name="Moore R.A."/>
            <person name="Holt R.A."/>
            <person name="Round J.M."/>
            <person name="Ohora S."/>
            <person name="Walle B.V."/>
            <person name="Veldhoen N."/>
            <person name="Helbing C.C."/>
            <person name="Birol I."/>
        </authorList>
    </citation>
    <scope>NUCLEOTIDE SEQUENCE [LARGE SCALE GENOMIC DNA]</scope>
</reference>
<accession>A0A2G9S4Z0</accession>
<proteinExistence type="predicted"/>
<dbReference type="AlphaFoldDB" id="A0A2G9S4Z0"/>